<dbReference type="STRING" id="316056.RPC_3819"/>
<evidence type="ECO:0000259" key="1">
    <source>
        <dbReference type="Pfam" id="PF01814"/>
    </source>
</evidence>
<organism evidence="2">
    <name type="scientific">Rhodopseudomonas palustris (strain BisB18)</name>
    <dbReference type="NCBI Taxonomy" id="316056"/>
    <lineage>
        <taxon>Bacteria</taxon>
        <taxon>Pseudomonadati</taxon>
        <taxon>Pseudomonadota</taxon>
        <taxon>Alphaproteobacteria</taxon>
        <taxon>Hyphomicrobiales</taxon>
        <taxon>Nitrobacteraceae</taxon>
        <taxon>Rhodopseudomonas</taxon>
    </lineage>
</organism>
<sequence>MSKMIEILQEEHRNITRLLNVLEQELKVFDRRERPDYEIFQAIIQYFQEFPDRCHHPKEDVVFDILKQRNPAVAAAVGDVQSEHRLEAERLRRFSQMIDDILADQEIPRQTVHIAAEDFIDHQRRHMAKEEHLLFPAALETLTAADWAKIDARVDDRKDPMFDGAVEARFQNLHSTILRWEKETEEQRLKMSPAQG</sequence>
<dbReference type="Pfam" id="PF01814">
    <property type="entry name" value="Hemerythrin"/>
    <property type="match status" value="1"/>
</dbReference>
<dbReference type="EMBL" id="CP000301">
    <property type="protein sequence ID" value="ABD89353.1"/>
    <property type="molecule type" value="Genomic_DNA"/>
</dbReference>
<dbReference type="AlphaFoldDB" id="Q20ZT3"/>
<reference evidence="2" key="1">
    <citation type="submission" date="2006-03" db="EMBL/GenBank/DDBJ databases">
        <title>Complete sequence of Rhodopseudomonas palustris BisB18.</title>
        <authorList>
            <consortium name="US DOE Joint Genome Institute"/>
            <person name="Copeland A."/>
            <person name="Lucas S."/>
            <person name="Lapidus A."/>
            <person name="Barry K."/>
            <person name="Detter J.C."/>
            <person name="Glavina del Rio T."/>
            <person name="Hammon N."/>
            <person name="Israni S."/>
            <person name="Dalin E."/>
            <person name="Tice H."/>
            <person name="Pitluck S."/>
            <person name="Chain P."/>
            <person name="Malfatti S."/>
            <person name="Shin M."/>
            <person name="Vergez L."/>
            <person name="Schmutz J."/>
            <person name="Larimer F."/>
            <person name="Land M."/>
            <person name="Hauser L."/>
            <person name="Pelletier D.A."/>
            <person name="Kyrpides N."/>
            <person name="Anderson I."/>
            <person name="Oda Y."/>
            <person name="Harwood C.S."/>
            <person name="Richardson P."/>
        </authorList>
    </citation>
    <scope>NUCLEOTIDE SEQUENCE [LARGE SCALE GENOMIC DNA]</scope>
    <source>
        <strain evidence="2">BisB18</strain>
    </source>
</reference>
<name>Q20ZT3_RHOPB</name>
<dbReference type="RefSeq" id="WP_011474235.1">
    <property type="nucleotide sequence ID" value="NC_007925.1"/>
</dbReference>
<gene>
    <name evidence="2" type="ordered locus">RPC_3819</name>
</gene>
<dbReference type="eggNOG" id="COG3945">
    <property type="taxonomic scope" value="Bacteria"/>
</dbReference>
<dbReference type="OrthoDB" id="7349010at2"/>
<evidence type="ECO:0000313" key="2">
    <source>
        <dbReference type="EMBL" id="ABD89353.1"/>
    </source>
</evidence>
<dbReference type="CDD" id="cd12108">
    <property type="entry name" value="Hr-like"/>
    <property type="match status" value="1"/>
</dbReference>
<feature type="domain" description="Hemerythrin-like" evidence="1">
    <location>
        <begin position="4"/>
        <end position="138"/>
    </location>
</feature>
<dbReference type="Gene3D" id="1.20.120.520">
    <property type="entry name" value="nmb1532 protein domain like"/>
    <property type="match status" value="1"/>
</dbReference>
<dbReference type="HOGENOM" id="CLU_095978_1_1_5"/>
<dbReference type="PANTHER" id="PTHR39966:SF1">
    <property type="entry name" value="HEMERYTHRIN-LIKE DOMAIN-CONTAINING PROTEIN"/>
    <property type="match status" value="1"/>
</dbReference>
<proteinExistence type="predicted"/>
<dbReference type="KEGG" id="rpc:RPC_3819"/>
<accession>Q20ZT3</accession>
<dbReference type="InterPro" id="IPR012312">
    <property type="entry name" value="Hemerythrin-like"/>
</dbReference>
<protein>
    <submittedName>
        <fullName evidence="2">Hemerythrin HHE cation binding region</fullName>
    </submittedName>
</protein>
<dbReference type="GO" id="GO:0005886">
    <property type="term" value="C:plasma membrane"/>
    <property type="evidence" value="ECO:0007669"/>
    <property type="project" value="TreeGrafter"/>
</dbReference>
<dbReference type="PANTHER" id="PTHR39966">
    <property type="entry name" value="BLL2471 PROTEIN-RELATED"/>
    <property type="match status" value="1"/>
</dbReference>